<keyword evidence="2" id="KW-1185">Reference proteome</keyword>
<comment type="caution">
    <text evidence="1">The sequence shown here is derived from an EMBL/GenBank/DDBJ whole genome shotgun (WGS) entry which is preliminary data.</text>
</comment>
<evidence type="ECO:0000313" key="2">
    <source>
        <dbReference type="Proteomes" id="UP001199054"/>
    </source>
</evidence>
<gene>
    <name evidence="1" type="ORF">LG632_08905</name>
</gene>
<dbReference type="EMBL" id="JAJAUY010000023">
    <property type="protein sequence ID" value="MCB5179504.1"/>
    <property type="molecule type" value="Genomic_DNA"/>
</dbReference>
<proteinExistence type="predicted"/>
<accession>A0ABS8B4H4</accession>
<protein>
    <recommendedName>
        <fullName evidence="3">Tail terminator</fullName>
    </recommendedName>
</protein>
<sequence>MSTNAFAAKAALRDLIRAVPALAGYQVTWGYPLRNPERRWVFVGEVQWPDSQWATNRSREEVFEVSVIVNCQLSAATSEEVESELQRMAAGIEDGMKSVPNLGIPSVVTTDFVPKKLVSFPSDQVYEGQFEAVVRVKARL</sequence>
<organism evidence="1 2">
    <name type="scientific">Streptomyces antimicrobicus</name>
    <dbReference type="NCBI Taxonomy" id="2883108"/>
    <lineage>
        <taxon>Bacteria</taxon>
        <taxon>Bacillati</taxon>
        <taxon>Actinomycetota</taxon>
        <taxon>Actinomycetes</taxon>
        <taxon>Kitasatosporales</taxon>
        <taxon>Streptomycetaceae</taxon>
        <taxon>Streptomyces</taxon>
    </lineage>
</organism>
<dbReference type="RefSeq" id="WP_226726329.1">
    <property type="nucleotide sequence ID" value="NZ_JAJAUY010000023.1"/>
</dbReference>
<evidence type="ECO:0000313" key="1">
    <source>
        <dbReference type="EMBL" id="MCB5179504.1"/>
    </source>
</evidence>
<dbReference type="Proteomes" id="UP001199054">
    <property type="component" value="Unassembled WGS sequence"/>
</dbReference>
<name>A0ABS8B4H4_9ACTN</name>
<reference evidence="1 2" key="1">
    <citation type="submission" date="2021-10" db="EMBL/GenBank/DDBJ databases">
        <title>Streptomyces sp. strain SMC 277, a novel streptomycete isolated from soil.</title>
        <authorList>
            <person name="Chanama M."/>
        </authorList>
    </citation>
    <scope>NUCLEOTIDE SEQUENCE [LARGE SCALE GENOMIC DNA]</scope>
    <source>
        <strain evidence="1 2">SMC 277</strain>
    </source>
</reference>
<evidence type="ECO:0008006" key="3">
    <source>
        <dbReference type="Google" id="ProtNLM"/>
    </source>
</evidence>